<dbReference type="Proteomes" id="UP001630127">
    <property type="component" value="Unassembled WGS sequence"/>
</dbReference>
<evidence type="ECO:0000313" key="4">
    <source>
        <dbReference type="EMBL" id="KAL3519928.1"/>
    </source>
</evidence>
<gene>
    <name evidence="4" type="ORF">ACH5RR_018077</name>
</gene>
<proteinExistence type="inferred from homology"/>
<feature type="region of interest" description="Disordered" evidence="3">
    <location>
        <begin position="107"/>
        <end position="141"/>
    </location>
</feature>
<dbReference type="AlphaFoldDB" id="A0ABD2ZKS2"/>
<keyword evidence="5" id="KW-1185">Reference proteome</keyword>
<name>A0ABD2ZKS2_9GENT</name>
<evidence type="ECO:0000256" key="1">
    <source>
        <dbReference type="ARBA" id="ARBA00022860"/>
    </source>
</evidence>
<evidence type="ECO:0008006" key="6">
    <source>
        <dbReference type="Google" id="ProtNLM"/>
    </source>
</evidence>
<evidence type="ECO:0000313" key="5">
    <source>
        <dbReference type="Proteomes" id="UP001630127"/>
    </source>
</evidence>
<reference evidence="4 5" key="1">
    <citation type="submission" date="2024-11" db="EMBL/GenBank/DDBJ databases">
        <title>A near-complete genome assembly of Cinchona calisaya.</title>
        <authorList>
            <person name="Lian D.C."/>
            <person name="Zhao X.W."/>
            <person name="Wei L."/>
        </authorList>
    </citation>
    <scope>NUCLEOTIDE SEQUENCE [LARGE SCALE GENOMIC DNA]</scope>
    <source>
        <tissue evidence="4">Nenye</tissue>
    </source>
</reference>
<accession>A0ABD2ZKS2</accession>
<protein>
    <recommendedName>
        <fullName evidence="6">Protein IQ-DOMAIN 1</fullName>
    </recommendedName>
</protein>
<dbReference type="PANTHER" id="PTHR32295">
    <property type="entry name" value="IQ-DOMAIN 5-RELATED"/>
    <property type="match status" value="1"/>
</dbReference>
<dbReference type="GO" id="GO:0005516">
    <property type="term" value="F:calmodulin binding"/>
    <property type="evidence" value="ECO:0007669"/>
    <property type="project" value="UniProtKB-KW"/>
</dbReference>
<dbReference type="PANTHER" id="PTHR32295:SF93">
    <property type="entry name" value="PROTEIN IQ-DOMAIN 9"/>
    <property type="match status" value="1"/>
</dbReference>
<sequence length="178" mass="20267">MVTEGNLRQKKIENQLKLEEKLHDLEVEWSGGSETIEEVLARIQLTEEAASKRERAMAYAFSHQWRANTNQNFGWENNELGKTNWGWSWMDCWIAGRPWESQIPVLSNQKKSHSRKTSKAEKNINSPTTKAPVSVKSISPKGKGAVKARKLSYETAEKICTLKGTSKAEQRARHITKS</sequence>
<dbReference type="EMBL" id="JBJUIK010000008">
    <property type="protein sequence ID" value="KAL3519928.1"/>
    <property type="molecule type" value="Genomic_DNA"/>
</dbReference>
<keyword evidence="1" id="KW-0112">Calmodulin-binding</keyword>
<comment type="similarity">
    <text evidence="2">Belongs to the IQD family.</text>
</comment>
<organism evidence="4 5">
    <name type="scientific">Cinchona calisaya</name>
    <dbReference type="NCBI Taxonomy" id="153742"/>
    <lineage>
        <taxon>Eukaryota</taxon>
        <taxon>Viridiplantae</taxon>
        <taxon>Streptophyta</taxon>
        <taxon>Embryophyta</taxon>
        <taxon>Tracheophyta</taxon>
        <taxon>Spermatophyta</taxon>
        <taxon>Magnoliopsida</taxon>
        <taxon>eudicotyledons</taxon>
        <taxon>Gunneridae</taxon>
        <taxon>Pentapetalae</taxon>
        <taxon>asterids</taxon>
        <taxon>lamiids</taxon>
        <taxon>Gentianales</taxon>
        <taxon>Rubiaceae</taxon>
        <taxon>Cinchonoideae</taxon>
        <taxon>Cinchoneae</taxon>
        <taxon>Cinchona</taxon>
    </lineage>
</organism>
<evidence type="ECO:0000256" key="2">
    <source>
        <dbReference type="ARBA" id="ARBA00024341"/>
    </source>
</evidence>
<comment type="caution">
    <text evidence="4">The sequence shown here is derived from an EMBL/GenBank/DDBJ whole genome shotgun (WGS) entry which is preliminary data.</text>
</comment>
<evidence type="ECO:0000256" key="3">
    <source>
        <dbReference type="SAM" id="MobiDB-lite"/>
    </source>
</evidence>